<accession>A0ABT5ZN14</accession>
<dbReference type="SUPFAM" id="SSF51735">
    <property type="entry name" value="NAD(P)-binding Rossmann-fold domains"/>
    <property type="match status" value="1"/>
</dbReference>
<name>A0ABT5ZN14_9ACTN</name>
<dbReference type="InterPro" id="IPR020843">
    <property type="entry name" value="ER"/>
</dbReference>
<dbReference type="InterPro" id="IPR036291">
    <property type="entry name" value="NAD(P)-bd_dom_sf"/>
</dbReference>
<reference evidence="2 3" key="1">
    <citation type="submission" date="2023-03" db="EMBL/GenBank/DDBJ databases">
        <title>Draft genome sequence of Streptomyces sp. RB6PN23 isolated from peat swamp forest in Thailand.</title>
        <authorList>
            <person name="Klaysubun C."/>
            <person name="Duangmal K."/>
        </authorList>
    </citation>
    <scope>NUCLEOTIDE SEQUENCE [LARGE SCALE GENOMIC DNA]</scope>
    <source>
        <strain evidence="2 3">RB6PN23</strain>
    </source>
</reference>
<sequence>MPNPTTPALPRSHRTVRLLTRPDGLPRPEHFTVTEAPLPQPAPGEALIRNRFFRVSASLRMMISGGAENVDGVPFPVVRPGETPFEETIGEVVSAPEGSGLHPGDLVSHWQGWREYATVPAAQCTPLDGALPDPVAHLSHAWTAYAALRWGAEVRPGDTVFVSGAAGAIGSMAGQLARLMGAARVIGSTGSQRKADRLVAELGYDAAVLRGARPMAEQLTEAAPGGIDVLFDNVGGDQLRAAVSAARSGARFVLVGALSGQLARHGRGTAAPVELDSFQLLLKRIAMRGFSADDIPAPERGRWPEKFADWLRSGDLHFPHTRVTGIEHAPRALCEVIEGRHLGAVVVAL</sequence>
<dbReference type="CDD" id="cd05288">
    <property type="entry name" value="PGDH"/>
    <property type="match status" value="1"/>
</dbReference>
<protein>
    <submittedName>
        <fullName evidence="2">NADP-dependent oxidoreductase</fullName>
    </submittedName>
</protein>
<dbReference type="SUPFAM" id="SSF50129">
    <property type="entry name" value="GroES-like"/>
    <property type="match status" value="1"/>
</dbReference>
<organism evidence="2 3">
    <name type="scientific">Streptomyces silvisoli</name>
    <dbReference type="NCBI Taxonomy" id="3034235"/>
    <lineage>
        <taxon>Bacteria</taxon>
        <taxon>Bacillati</taxon>
        <taxon>Actinomycetota</taxon>
        <taxon>Actinomycetes</taxon>
        <taxon>Kitasatosporales</taxon>
        <taxon>Streptomycetaceae</taxon>
        <taxon>Streptomyces</taxon>
    </lineage>
</organism>
<dbReference type="InterPro" id="IPR011032">
    <property type="entry name" value="GroES-like_sf"/>
</dbReference>
<dbReference type="InterPro" id="IPR013149">
    <property type="entry name" value="ADH-like_C"/>
</dbReference>
<evidence type="ECO:0000259" key="1">
    <source>
        <dbReference type="SMART" id="SM00829"/>
    </source>
</evidence>
<dbReference type="PANTHER" id="PTHR43677">
    <property type="entry name" value="SHORT-CHAIN DEHYDROGENASE/REDUCTASE"/>
    <property type="match status" value="1"/>
</dbReference>
<dbReference type="Pfam" id="PF00107">
    <property type="entry name" value="ADH_zinc_N"/>
    <property type="match status" value="1"/>
</dbReference>
<dbReference type="InterPro" id="IPR051397">
    <property type="entry name" value="Zn-ADH-like_protein"/>
</dbReference>
<keyword evidence="3" id="KW-1185">Reference proteome</keyword>
<proteinExistence type="predicted"/>
<feature type="domain" description="Enoyl reductase (ER)" evidence="1">
    <location>
        <begin position="24"/>
        <end position="347"/>
    </location>
</feature>
<comment type="caution">
    <text evidence="2">The sequence shown here is derived from an EMBL/GenBank/DDBJ whole genome shotgun (WGS) entry which is preliminary data.</text>
</comment>
<dbReference type="PANTHER" id="PTHR43677:SF4">
    <property type="entry name" value="QUINONE OXIDOREDUCTASE-LIKE PROTEIN 2"/>
    <property type="match status" value="1"/>
</dbReference>
<dbReference type="SMART" id="SM00829">
    <property type="entry name" value="PKS_ER"/>
    <property type="match status" value="1"/>
</dbReference>
<dbReference type="RefSeq" id="WP_276094461.1">
    <property type="nucleotide sequence ID" value="NZ_JARJBC010000011.1"/>
</dbReference>
<evidence type="ECO:0000313" key="3">
    <source>
        <dbReference type="Proteomes" id="UP001216579"/>
    </source>
</evidence>
<dbReference type="Proteomes" id="UP001216579">
    <property type="component" value="Unassembled WGS sequence"/>
</dbReference>
<dbReference type="Gene3D" id="3.40.50.720">
    <property type="entry name" value="NAD(P)-binding Rossmann-like Domain"/>
    <property type="match status" value="1"/>
</dbReference>
<dbReference type="Gene3D" id="3.90.180.10">
    <property type="entry name" value="Medium-chain alcohol dehydrogenases, catalytic domain"/>
    <property type="match status" value="1"/>
</dbReference>
<dbReference type="InterPro" id="IPR041694">
    <property type="entry name" value="ADH_N_2"/>
</dbReference>
<dbReference type="EMBL" id="JARJBC010000011">
    <property type="protein sequence ID" value="MDF3291222.1"/>
    <property type="molecule type" value="Genomic_DNA"/>
</dbReference>
<dbReference type="Pfam" id="PF16884">
    <property type="entry name" value="ADH_N_2"/>
    <property type="match status" value="1"/>
</dbReference>
<gene>
    <name evidence="2" type="ORF">P3G67_18665</name>
</gene>
<evidence type="ECO:0000313" key="2">
    <source>
        <dbReference type="EMBL" id="MDF3291222.1"/>
    </source>
</evidence>